<evidence type="ECO:0000313" key="2">
    <source>
        <dbReference type="EMBL" id="KAL1855276.1"/>
    </source>
</evidence>
<comment type="caution">
    <text evidence="2">The sequence shown here is derived from an EMBL/GenBank/DDBJ whole genome shotgun (WGS) entry which is preliminary data.</text>
</comment>
<dbReference type="Pfam" id="PF00651">
    <property type="entry name" value="BTB"/>
    <property type="match status" value="1"/>
</dbReference>
<dbReference type="SMART" id="SM00225">
    <property type="entry name" value="BTB"/>
    <property type="match status" value="1"/>
</dbReference>
<dbReference type="InterPro" id="IPR011333">
    <property type="entry name" value="SKP1/BTB/POZ_sf"/>
</dbReference>
<gene>
    <name evidence="2" type="ORF">Daus18300_011182</name>
</gene>
<dbReference type="Gene3D" id="3.30.710.10">
    <property type="entry name" value="Potassium Channel Kv1.1, Chain A"/>
    <property type="match status" value="1"/>
</dbReference>
<keyword evidence="3" id="KW-1185">Reference proteome</keyword>
<protein>
    <recommendedName>
        <fullName evidence="1">BTB domain-containing protein</fullName>
    </recommendedName>
</protein>
<accession>A0ABR3W7N6</accession>
<evidence type="ECO:0000259" key="1">
    <source>
        <dbReference type="PROSITE" id="PS50097"/>
    </source>
</evidence>
<dbReference type="InterPro" id="IPR000210">
    <property type="entry name" value="BTB/POZ_dom"/>
</dbReference>
<dbReference type="PANTHER" id="PTHR47843:SF5">
    <property type="entry name" value="BTB_POZ DOMAIN PROTEIN"/>
    <property type="match status" value="1"/>
</dbReference>
<sequence>MGSTTPPLDPQVEEEYHDMTAKLDKLAKQNLDLLTSGNFADAEIVCQGKTWKVHRLILRSRCAWFEKAFTNSWKEGETGQVHLEEETPEQVTELLKYIYSCRYAPALAPTAKCISAAILESNVALWYSADFFLLPDLKADIHEYLLNRFSATLHFFHDFSLSLATPGGIWSNNVHHELKDDLRGFFVDFSRALVKIYKIPRARETQKLFAIFACGLRENLPAQTMWSLMETVPKFQKDVSVVLIALHFPNATNSDFVSYGLKALYVDSASDSCSTWSDEGSGSFQCAGCDTTKSSGVLTRSGQGAIWAMTLDPFSMGTRKWCDECAFGSIKFRLQILIKRWPRGLEPSN</sequence>
<dbReference type="CDD" id="cd18186">
    <property type="entry name" value="BTB_POZ_ZBTB_KLHL-like"/>
    <property type="match status" value="1"/>
</dbReference>
<dbReference type="SUPFAM" id="SSF54695">
    <property type="entry name" value="POZ domain"/>
    <property type="match status" value="1"/>
</dbReference>
<dbReference type="PANTHER" id="PTHR47843">
    <property type="entry name" value="BTB DOMAIN-CONTAINING PROTEIN-RELATED"/>
    <property type="match status" value="1"/>
</dbReference>
<name>A0ABR3W7N6_9PEZI</name>
<organism evidence="2 3">
    <name type="scientific">Diaporthe australafricana</name>
    <dbReference type="NCBI Taxonomy" id="127596"/>
    <lineage>
        <taxon>Eukaryota</taxon>
        <taxon>Fungi</taxon>
        <taxon>Dikarya</taxon>
        <taxon>Ascomycota</taxon>
        <taxon>Pezizomycotina</taxon>
        <taxon>Sordariomycetes</taxon>
        <taxon>Sordariomycetidae</taxon>
        <taxon>Diaporthales</taxon>
        <taxon>Diaporthaceae</taxon>
        <taxon>Diaporthe</taxon>
    </lineage>
</organism>
<dbReference type="EMBL" id="JAWRVE010000132">
    <property type="protein sequence ID" value="KAL1855276.1"/>
    <property type="molecule type" value="Genomic_DNA"/>
</dbReference>
<reference evidence="2 3" key="1">
    <citation type="journal article" date="2024" name="IMA Fungus">
        <title>IMA Genome - F19 : A genome assembly and annotation guide to empower mycologists, including annotated draft genome sequences of Ceratocystis pirilliformis, Diaporthe australafricana, Fusarium ophioides, Paecilomyces lecythidis, and Sporothrix stenoceras.</title>
        <authorList>
            <person name="Aylward J."/>
            <person name="Wilson A.M."/>
            <person name="Visagie C.M."/>
            <person name="Spraker J."/>
            <person name="Barnes I."/>
            <person name="Buitendag C."/>
            <person name="Ceriani C."/>
            <person name="Del Mar Angel L."/>
            <person name="du Plessis D."/>
            <person name="Fuchs T."/>
            <person name="Gasser K."/>
            <person name="Kramer D."/>
            <person name="Li W."/>
            <person name="Munsamy K."/>
            <person name="Piso A."/>
            <person name="Price J.L."/>
            <person name="Sonnekus B."/>
            <person name="Thomas C."/>
            <person name="van der Nest A."/>
            <person name="van Dijk A."/>
            <person name="van Heerden A."/>
            <person name="van Vuuren N."/>
            <person name="Yilmaz N."/>
            <person name="Duong T.A."/>
            <person name="van der Merwe N.A."/>
            <person name="Wingfield M.J."/>
            <person name="Wingfield B.D."/>
        </authorList>
    </citation>
    <scope>NUCLEOTIDE SEQUENCE [LARGE SCALE GENOMIC DNA]</scope>
    <source>
        <strain evidence="2 3">CMW 18300</strain>
    </source>
</reference>
<feature type="domain" description="BTB" evidence="1">
    <location>
        <begin position="40"/>
        <end position="100"/>
    </location>
</feature>
<evidence type="ECO:0000313" key="3">
    <source>
        <dbReference type="Proteomes" id="UP001583177"/>
    </source>
</evidence>
<dbReference type="Proteomes" id="UP001583177">
    <property type="component" value="Unassembled WGS sequence"/>
</dbReference>
<proteinExistence type="predicted"/>
<dbReference type="PROSITE" id="PS50097">
    <property type="entry name" value="BTB"/>
    <property type="match status" value="1"/>
</dbReference>